<keyword evidence="2" id="KW-1185">Reference proteome</keyword>
<dbReference type="AlphaFoldDB" id="A0AAD5I905"/>
<name>A0AAD5I905_ACENE</name>
<accession>A0AAD5I905</accession>
<protein>
    <submittedName>
        <fullName evidence="1">Uncharacterized protein</fullName>
    </submittedName>
</protein>
<comment type="caution">
    <text evidence="1">The sequence shown here is derived from an EMBL/GenBank/DDBJ whole genome shotgun (WGS) entry which is preliminary data.</text>
</comment>
<organism evidence="1 2">
    <name type="scientific">Acer negundo</name>
    <name type="common">Box elder</name>
    <dbReference type="NCBI Taxonomy" id="4023"/>
    <lineage>
        <taxon>Eukaryota</taxon>
        <taxon>Viridiplantae</taxon>
        <taxon>Streptophyta</taxon>
        <taxon>Embryophyta</taxon>
        <taxon>Tracheophyta</taxon>
        <taxon>Spermatophyta</taxon>
        <taxon>Magnoliopsida</taxon>
        <taxon>eudicotyledons</taxon>
        <taxon>Gunneridae</taxon>
        <taxon>Pentapetalae</taxon>
        <taxon>rosids</taxon>
        <taxon>malvids</taxon>
        <taxon>Sapindales</taxon>
        <taxon>Sapindaceae</taxon>
        <taxon>Hippocastanoideae</taxon>
        <taxon>Acereae</taxon>
        <taxon>Acer</taxon>
    </lineage>
</organism>
<evidence type="ECO:0000313" key="2">
    <source>
        <dbReference type="Proteomes" id="UP001064489"/>
    </source>
</evidence>
<reference evidence="1" key="1">
    <citation type="journal article" date="2022" name="Plant J.">
        <title>Strategies of tolerance reflected in two North American maple genomes.</title>
        <authorList>
            <person name="McEvoy S.L."/>
            <person name="Sezen U.U."/>
            <person name="Trouern-Trend A."/>
            <person name="McMahon S.M."/>
            <person name="Schaberg P.G."/>
            <person name="Yang J."/>
            <person name="Wegrzyn J.L."/>
            <person name="Swenson N.G."/>
        </authorList>
    </citation>
    <scope>NUCLEOTIDE SEQUENCE</scope>
    <source>
        <strain evidence="1">91603</strain>
    </source>
</reference>
<dbReference type="EMBL" id="JAJSOW010000107">
    <property type="protein sequence ID" value="KAI9156613.1"/>
    <property type="molecule type" value="Genomic_DNA"/>
</dbReference>
<gene>
    <name evidence="1" type="ORF">LWI28_009563</name>
</gene>
<reference evidence="1" key="2">
    <citation type="submission" date="2023-02" db="EMBL/GenBank/DDBJ databases">
        <authorList>
            <person name="Swenson N.G."/>
            <person name="Wegrzyn J.L."/>
            <person name="Mcevoy S.L."/>
        </authorList>
    </citation>
    <scope>NUCLEOTIDE SEQUENCE</scope>
    <source>
        <strain evidence="1">91603</strain>
        <tissue evidence="1">Leaf</tissue>
    </source>
</reference>
<evidence type="ECO:0000313" key="1">
    <source>
        <dbReference type="EMBL" id="KAI9156613.1"/>
    </source>
</evidence>
<proteinExistence type="predicted"/>
<dbReference type="Proteomes" id="UP001064489">
    <property type="component" value="Chromosome 12"/>
</dbReference>
<sequence>MKSCGYHQMTALRSVSLLRNDDGEATMSGQEVGVPDHVCQEHGTAFVFSYGVVSMTAQLYPLCRRNPSTEQTKVLRTCHRQCPSSSPLSPPFE</sequence>